<keyword evidence="3" id="KW-1185">Reference proteome</keyword>
<protein>
    <submittedName>
        <fullName evidence="2">Uncharacterized protein</fullName>
    </submittedName>
</protein>
<feature type="compositionally biased region" description="Basic and acidic residues" evidence="1">
    <location>
        <begin position="30"/>
        <end position="41"/>
    </location>
</feature>
<evidence type="ECO:0000313" key="3">
    <source>
        <dbReference type="Proteomes" id="UP001163046"/>
    </source>
</evidence>
<dbReference type="EMBL" id="MU825396">
    <property type="protein sequence ID" value="KAJ7394228.1"/>
    <property type="molecule type" value="Genomic_DNA"/>
</dbReference>
<sequence length="186" mass="21361">MGKTGAERLRESLERKKQKKKERNARFYAKNKDKILEERKEQQRRKHPRIAVEEQNESEVRKPNWRLYKARQRARQRAEKEKTSSTSVPVSPNAVRGAFPNRTARRRAVDATMDSLPRSPRRKVAVVAALIDSPTTRQSLQRLGYVKSPENEEAVQIASSILQDATAALQTTTRKRSNDARAATQE</sequence>
<dbReference type="AlphaFoldDB" id="A0A9X0DD06"/>
<evidence type="ECO:0000256" key="1">
    <source>
        <dbReference type="SAM" id="MobiDB-lite"/>
    </source>
</evidence>
<gene>
    <name evidence="2" type="ORF">OS493_000030</name>
</gene>
<name>A0A9X0DD06_9CNID</name>
<feature type="region of interest" description="Disordered" evidence="1">
    <location>
        <begin position="1"/>
        <end position="119"/>
    </location>
</feature>
<reference evidence="2" key="1">
    <citation type="submission" date="2023-01" db="EMBL/GenBank/DDBJ databases">
        <title>Genome assembly of the deep-sea coral Lophelia pertusa.</title>
        <authorList>
            <person name="Herrera S."/>
            <person name="Cordes E."/>
        </authorList>
    </citation>
    <scope>NUCLEOTIDE SEQUENCE</scope>
    <source>
        <strain evidence="2">USNM1676648</strain>
        <tissue evidence="2">Polyp</tissue>
    </source>
</reference>
<evidence type="ECO:0000313" key="2">
    <source>
        <dbReference type="EMBL" id="KAJ7394228.1"/>
    </source>
</evidence>
<dbReference type="OrthoDB" id="10414695at2759"/>
<organism evidence="2 3">
    <name type="scientific">Desmophyllum pertusum</name>
    <dbReference type="NCBI Taxonomy" id="174260"/>
    <lineage>
        <taxon>Eukaryota</taxon>
        <taxon>Metazoa</taxon>
        <taxon>Cnidaria</taxon>
        <taxon>Anthozoa</taxon>
        <taxon>Hexacorallia</taxon>
        <taxon>Scleractinia</taxon>
        <taxon>Caryophylliina</taxon>
        <taxon>Caryophylliidae</taxon>
        <taxon>Desmophyllum</taxon>
    </lineage>
</organism>
<proteinExistence type="predicted"/>
<comment type="caution">
    <text evidence="2">The sequence shown here is derived from an EMBL/GenBank/DDBJ whole genome shotgun (WGS) entry which is preliminary data.</text>
</comment>
<dbReference type="Proteomes" id="UP001163046">
    <property type="component" value="Unassembled WGS sequence"/>
</dbReference>
<feature type="compositionally biased region" description="Basic and acidic residues" evidence="1">
    <location>
        <begin position="1"/>
        <end position="15"/>
    </location>
</feature>
<accession>A0A9X0DD06</accession>